<protein>
    <submittedName>
        <fullName evidence="2">Uncharacterized protein</fullName>
    </submittedName>
</protein>
<feature type="compositionally biased region" description="Basic and acidic residues" evidence="1">
    <location>
        <begin position="60"/>
        <end position="71"/>
    </location>
</feature>
<name>A0ABQ4Y4K9_9ASTR</name>
<feature type="compositionally biased region" description="Polar residues" evidence="1">
    <location>
        <begin position="77"/>
        <end position="87"/>
    </location>
</feature>
<evidence type="ECO:0000313" key="2">
    <source>
        <dbReference type="EMBL" id="GJS72514.1"/>
    </source>
</evidence>
<accession>A0ABQ4Y4K9</accession>
<reference evidence="2" key="2">
    <citation type="submission" date="2022-01" db="EMBL/GenBank/DDBJ databases">
        <authorList>
            <person name="Yamashiro T."/>
            <person name="Shiraishi A."/>
            <person name="Satake H."/>
            <person name="Nakayama K."/>
        </authorList>
    </citation>
    <scope>NUCLEOTIDE SEQUENCE</scope>
</reference>
<organism evidence="2 3">
    <name type="scientific">Tanacetum coccineum</name>
    <dbReference type="NCBI Taxonomy" id="301880"/>
    <lineage>
        <taxon>Eukaryota</taxon>
        <taxon>Viridiplantae</taxon>
        <taxon>Streptophyta</taxon>
        <taxon>Embryophyta</taxon>
        <taxon>Tracheophyta</taxon>
        <taxon>Spermatophyta</taxon>
        <taxon>Magnoliopsida</taxon>
        <taxon>eudicotyledons</taxon>
        <taxon>Gunneridae</taxon>
        <taxon>Pentapetalae</taxon>
        <taxon>asterids</taxon>
        <taxon>campanulids</taxon>
        <taxon>Asterales</taxon>
        <taxon>Asteraceae</taxon>
        <taxon>Asteroideae</taxon>
        <taxon>Anthemideae</taxon>
        <taxon>Anthemidinae</taxon>
        <taxon>Tanacetum</taxon>
    </lineage>
</organism>
<sequence length="128" mass="14435">MSDLEHSTVTYTSISSDVDPLAWAVDFFGLQEPESLEAAMKEPPPPDFVPKPVYLEFMSPKDDVLPTKERPLPAAVSPTTDSPSYITEFNPEEDPEEDLEEDPEEDDEDLEDDPADYPADRDDDKEEE</sequence>
<gene>
    <name evidence="2" type="ORF">Tco_0705355</name>
</gene>
<reference evidence="2" key="1">
    <citation type="journal article" date="2022" name="Int. J. Mol. Sci.">
        <title>Draft Genome of Tanacetum Coccineum: Genomic Comparison of Closely Related Tanacetum-Family Plants.</title>
        <authorList>
            <person name="Yamashiro T."/>
            <person name="Shiraishi A."/>
            <person name="Nakayama K."/>
            <person name="Satake H."/>
        </authorList>
    </citation>
    <scope>NUCLEOTIDE SEQUENCE</scope>
</reference>
<dbReference type="EMBL" id="BQNB010010085">
    <property type="protein sequence ID" value="GJS72514.1"/>
    <property type="molecule type" value="Genomic_DNA"/>
</dbReference>
<evidence type="ECO:0000313" key="3">
    <source>
        <dbReference type="Proteomes" id="UP001151760"/>
    </source>
</evidence>
<dbReference type="Proteomes" id="UP001151760">
    <property type="component" value="Unassembled WGS sequence"/>
</dbReference>
<comment type="caution">
    <text evidence="2">The sequence shown here is derived from an EMBL/GenBank/DDBJ whole genome shotgun (WGS) entry which is preliminary data.</text>
</comment>
<proteinExistence type="predicted"/>
<evidence type="ECO:0000256" key="1">
    <source>
        <dbReference type="SAM" id="MobiDB-lite"/>
    </source>
</evidence>
<keyword evidence="3" id="KW-1185">Reference proteome</keyword>
<feature type="compositionally biased region" description="Acidic residues" evidence="1">
    <location>
        <begin position="90"/>
        <end position="128"/>
    </location>
</feature>
<feature type="region of interest" description="Disordered" evidence="1">
    <location>
        <begin position="60"/>
        <end position="128"/>
    </location>
</feature>